<feature type="compositionally biased region" description="Polar residues" evidence="1">
    <location>
        <begin position="1"/>
        <end position="12"/>
    </location>
</feature>
<feature type="transmembrane region" description="Helical" evidence="2">
    <location>
        <begin position="84"/>
        <end position="102"/>
    </location>
</feature>
<feature type="transmembrane region" description="Helical" evidence="2">
    <location>
        <begin position="240"/>
        <end position="259"/>
    </location>
</feature>
<evidence type="ECO:0000313" key="3">
    <source>
        <dbReference type="EMBL" id="MBK9297520.1"/>
    </source>
</evidence>
<dbReference type="Proteomes" id="UP000727993">
    <property type="component" value="Unassembled WGS sequence"/>
</dbReference>
<comment type="caution">
    <text evidence="3">The sequence shown here is derived from an EMBL/GenBank/DDBJ whole genome shotgun (WGS) entry which is preliminary data.</text>
</comment>
<evidence type="ECO:0000256" key="1">
    <source>
        <dbReference type="SAM" id="MobiDB-lite"/>
    </source>
</evidence>
<organism evidence="3 4">
    <name type="scientific">Candidatus Neomicrothrix subdominans</name>
    <dbReference type="NCBI Taxonomy" id="2954438"/>
    <lineage>
        <taxon>Bacteria</taxon>
        <taxon>Bacillati</taxon>
        <taxon>Actinomycetota</taxon>
        <taxon>Acidimicrobiia</taxon>
        <taxon>Acidimicrobiales</taxon>
        <taxon>Microthrixaceae</taxon>
        <taxon>Candidatus Neomicrothrix</taxon>
    </lineage>
</organism>
<evidence type="ECO:0000313" key="4">
    <source>
        <dbReference type="Proteomes" id="UP000727993"/>
    </source>
</evidence>
<reference evidence="3 4" key="1">
    <citation type="submission" date="2020-10" db="EMBL/GenBank/DDBJ databases">
        <title>Connecting structure to function with the recovery of over 1000 high-quality activated sludge metagenome-assembled genomes encoding full-length rRNA genes using long-read sequencing.</title>
        <authorList>
            <person name="Singleton C.M."/>
            <person name="Petriglieri F."/>
            <person name="Kristensen J.M."/>
            <person name="Kirkegaard R.H."/>
            <person name="Michaelsen T.Y."/>
            <person name="Andersen M.H."/>
            <person name="Karst S.M."/>
            <person name="Dueholm M.S."/>
            <person name="Nielsen P.H."/>
            <person name="Albertsen M."/>
        </authorList>
    </citation>
    <scope>NUCLEOTIDE SEQUENCE [LARGE SCALE GENOMIC DNA]</scope>
    <source>
        <strain evidence="3">Lyne_18-Q3-R50-59_MAXAC.006</strain>
    </source>
</reference>
<feature type="transmembrane region" description="Helical" evidence="2">
    <location>
        <begin position="109"/>
        <end position="131"/>
    </location>
</feature>
<keyword evidence="2" id="KW-0472">Membrane</keyword>
<name>A0A936NCM8_9ACTN</name>
<gene>
    <name evidence="3" type="ORF">IPN02_11945</name>
</gene>
<feature type="region of interest" description="Disordered" evidence="1">
    <location>
        <begin position="1"/>
        <end position="20"/>
    </location>
</feature>
<evidence type="ECO:0000256" key="2">
    <source>
        <dbReference type="SAM" id="Phobius"/>
    </source>
</evidence>
<accession>A0A936NCM8</accession>
<keyword evidence="2" id="KW-1133">Transmembrane helix</keyword>
<dbReference type="AlphaFoldDB" id="A0A936NCM8"/>
<protein>
    <submittedName>
        <fullName evidence="3">YrhK family protein</fullName>
    </submittedName>
</protein>
<feature type="transmembrane region" description="Helical" evidence="2">
    <location>
        <begin position="266"/>
        <end position="289"/>
    </location>
</feature>
<sequence>MGSDLLSASPQPTGWGLPQVPDDWTVVDTKRAGPFVVGAHVRRADGRLVEWRARAHRKRLGLGLGRSDGAGPDQVRPGPTASCWWMAGLFAGGSVCFALGSLPPFFDGVAPSVVAATFFGGSLLFTSASAIQYDESRAAPGGIGPASKRRPILRRLLGVSPSSLGWWSAAVQLVGTLLFNLSTFAAMQSGLDTQQDRRLIWAPDLFGSLCFLVASGLAFVEVNAGLMPRPDGSTGWRIAALNMVGSIAFGVSAVAARYLPTSGQSANIALVNASTFVGALCFLGGSMLLPVEAAKGAPAMASAG</sequence>
<keyword evidence="2" id="KW-0812">Transmembrane</keyword>
<feature type="transmembrane region" description="Helical" evidence="2">
    <location>
        <begin position="164"/>
        <end position="187"/>
    </location>
</feature>
<feature type="transmembrane region" description="Helical" evidence="2">
    <location>
        <begin position="199"/>
        <end position="220"/>
    </location>
</feature>
<dbReference type="EMBL" id="JADJZA010000007">
    <property type="protein sequence ID" value="MBK9297520.1"/>
    <property type="molecule type" value="Genomic_DNA"/>
</dbReference>
<proteinExistence type="predicted"/>